<evidence type="ECO:0000313" key="3">
    <source>
        <dbReference type="Proteomes" id="UP001286313"/>
    </source>
</evidence>
<keyword evidence="3" id="KW-1185">Reference proteome</keyword>
<name>A0AAE1BS69_PETCI</name>
<feature type="region of interest" description="Disordered" evidence="1">
    <location>
        <begin position="54"/>
        <end position="118"/>
    </location>
</feature>
<accession>A0AAE1BS69</accession>
<dbReference type="AlphaFoldDB" id="A0AAE1BS69"/>
<comment type="caution">
    <text evidence="2">The sequence shown here is derived from an EMBL/GenBank/DDBJ whole genome shotgun (WGS) entry which is preliminary data.</text>
</comment>
<organism evidence="2 3">
    <name type="scientific">Petrolisthes cinctipes</name>
    <name type="common">Flat porcelain crab</name>
    <dbReference type="NCBI Taxonomy" id="88211"/>
    <lineage>
        <taxon>Eukaryota</taxon>
        <taxon>Metazoa</taxon>
        <taxon>Ecdysozoa</taxon>
        <taxon>Arthropoda</taxon>
        <taxon>Crustacea</taxon>
        <taxon>Multicrustacea</taxon>
        <taxon>Malacostraca</taxon>
        <taxon>Eumalacostraca</taxon>
        <taxon>Eucarida</taxon>
        <taxon>Decapoda</taxon>
        <taxon>Pleocyemata</taxon>
        <taxon>Anomura</taxon>
        <taxon>Galatheoidea</taxon>
        <taxon>Porcellanidae</taxon>
        <taxon>Petrolisthes</taxon>
    </lineage>
</organism>
<evidence type="ECO:0000313" key="2">
    <source>
        <dbReference type="EMBL" id="KAK3855800.1"/>
    </source>
</evidence>
<evidence type="ECO:0000256" key="1">
    <source>
        <dbReference type="SAM" id="MobiDB-lite"/>
    </source>
</evidence>
<feature type="compositionally biased region" description="Basic and acidic residues" evidence="1">
    <location>
        <begin position="60"/>
        <end position="110"/>
    </location>
</feature>
<reference evidence="2" key="1">
    <citation type="submission" date="2023-10" db="EMBL/GenBank/DDBJ databases">
        <title>Genome assemblies of two species of porcelain crab, Petrolisthes cinctipes and Petrolisthes manimaculis (Anomura: Porcellanidae).</title>
        <authorList>
            <person name="Angst P."/>
        </authorList>
    </citation>
    <scope>NUCLEOTIDE SEQUENCE</scope>
    <source>
        <strain evidence="2">PB745_01</strain>
        <tissue evidence="2">Gill</tissue>
    </source>
</reference>
<dbReference type="EMBL" id="JAWQEG010006084">
    <property type="protein sequence ID" value="KAK3855800.1"/>
    <property type="molecule type" value="Genomic_DNA"/>
</dbReference>
<dbReference type="Proteomes" id="UP001286313">
    <property type="component" value="Unassembled WGS sequence"/>
</dbReference>
<proteinExistence type="predicted"/>
<sequence length="118" mass="13185">MIGEKTLFYSLEKNLASNRALPGDYATKCHVTQAVVSTIDALGPGMMFVTLDSKQGGQSRELEGRQSWELKGRQSRELEGRQSRELGGRSEQGTRRKTEQGTRRKTEQGTRRQARAGN</sequence>
<gene>
    <name evidence="2" type="ORF">Pcinc_037821</name>
</gene>
<protein>
    <submittedName>
        <fullName evidence="2">Uncharacterized protein</fullName>
    </submittedName>
</protein>